<comment type="caution">
    <text evidence="1">The sequence shown here is derived from an EMBL/GenBank/DDBJ whole genome shotgun (WGS) entry which is preliminary data.</text>
</comment>
<evidence type="ECO:0000313" key="1">
    <source>
        <dbReference type="EMBL" id="MBB5062670.1"/>
    </source>
</evidence>
<organism evidence="1 2">
    <name type="scientific">Granulicella mallensis</name>
    <dbReference type="NCBI Taxonomy" id="940614"/>
    <lineage>
        <taxon>Bacteria</taxon>
        <taxon>Pseudomonadati</taxon>
        <taxon>Acidobacteriota</taxon>
        <taxon>Terriglobia</taxon>
        <taxon>Terriglobales</taxon>
        <taxon>Acidobacteriaceae</taxon>
        <taxon>Granulicella</taxon>
    </lineage>
</organism>
<sequence>MFYPDGNWEAALYSQIETQHRVIPGGAFSSWLYSVAQFKCLKSLLCALAVSTGSGLNYVYLDTVSVLAAINSSRA</sequence>
<evidence type="ECO:0000313" key="2">
    <source>
        <dbReference type="Proteomes" id="UP000584867"/>
    </source>
</evidence>
<accession>A0A7W7ZMH3</accession>
<dbReference type="AlphaFoldDB" id="A0A7W7ZMH3"/>
<proteinExistence type="predicted"/>
<dbReference type="Proteomes" id="UP000584867">
    <property type="component" value="Unassembled WGS sequence"/>
</dbReference>
<gene>
    <name evidence="1" type="ORF">HDF15_001000</name>
</gene>
<protein>
    <submittedName>
        <fullName evidence="1">Uncharacterized protein</fullName>
    </submittedName>
</protein>
<reference evidence="1 2" key="1">
    <citation type="submission" date="2020-08" db="EMBL/GenBank/DDBJ databases">
        <title>Genomic Encyclopedia of Type Strains, Phase IV (KMG-V): Genome sequencing to study the core and pangenomes of soil and plant-associated prokaryotes.</title>
        <authorList>
            <person name="Whitman W."/>
        </authorList>
    </citation>
    <scope>NUCLEOTIDE SEQUENCE [LARGE SCALE GENOMIC DNA]</scope>
    <source>
        <strain evidence="1 2">X5P3</strain>
    </source>
</reference>
<dbReference type="EMBL" id="JACHIO010000003">
    <property type="protein sequence ID" value="MBB5062670.1"/>
    <property type="molecule type" value="Genomic_DNA"/>
</dbReference>
<name>A0A7W7ZMH3_9BACT</name>